<feature type="region of interest" description="Disordered" evidence="6">
    <location>
        <begin position="48"/>
        <end position="78"/>
    </location>
</feature>
<feature type="transmembrane region" description="Helical" evidence="7">
    <location>
        <begin position="132"/>
        <end position="153"/>
    </location>
</feature>
<protein>
    <recommendedName>
        <fullName evidence="8">Major facilitator superfamily (MFS) profile domain-containing protein</fullName>
    </recommendedName>
</protein>
<comment type="subcellular location">
    <subcellularLocation>
        <location evidence="1">Membrane</location>
        <topology evidence="1">Multi-pass membrane protein</topology>
    </subcellularLocation>
</comment>
<comment type="caution">
    <text evidence="9">The sequence shown here is derived from an EMBL/GenBank/DDBJ whole genome shotgun (WGS) entry which is preliminary data.</text>
</comment>
<dbReference type="OrthoDB" id="2441642at2759"/>
<feature type="transmembrane region" description="Helical" evidence="7">
    <location>
        <begin position="429"/>
        <end position="449"/>
    </location>
</feature>
<feature type="transmembrane region" description="Helical" evidence="7">
    <location>
        <begin position="223"/>
        <end position="241"/>
    </location>
</feature>
<evidence type="ECO:0000256" key="1">
    <source>
        <dbReference type="ARBA" id="ARBA00004141"/>
    </source>
</evidence>
<organism evidence="9 10">
    <name type="scientific">Aspergillus ochraceoroseus</name>
    <dbReference type="NCBI Taxonomy" id="138278"/>
    <lineage>
        <taxon>Eukaryota</taxon>
        <taxon>Fungi</taxon>
        <taxon>Dikarya</taxon>
        <taxon>Ascomycota</taxon>
        <taxon>Pezizomycotina</taxon>
        <taxon>Eurotiomycetes</taxon>
        <taxon>Eurotiomycetidae</taxon>
        <taxon>Eurotiales</taxon>
        <taxon>Aspergillaceae</taxon>
        <taxon>Aspergillus</taxon>
        <taxon>Aspergillus subgen. Nidulantes</taxon>
    </lineage>
</organism>
<dbReference type="PROSITE" id="PS50850">
    <property type="entry name" value="MFS"/>
    <property type="match status" value="1"/>
</dbReference>
<feature type="transmembrane region" description="Helical" evidence="7">
    <location>
        <begin position="498"/>
        <end position="515"/>
    </location>
</feature>
<evidence type="ECO:0000256" key="5">
    <source>
        <dbReference type="ARBA" id="ARBA00023136"/>
    </source>
</evidence>
<dbReference type="VEuPathDB" id="FungiDB:P175DRAFT_0446234"/>
<accession>A0A0F8UM31</accession>
<proteinExistence type="predicted"/>
<feature type="transmembrane region" description="Helical" evidence="7">
    <location>
        <begin position="165"/>
        <end position="182"/>
    </location>
</feature>
<dbReference type="Pfam" id="PF07690">
    <property type="entry name" value="MFS_1"/>
    <property type="match status" value="1"/>
</dbReference>
<dbReference type="Proteomes" id="UP000034947">
    <property type="component" value="Unassembled WGS sequence"/>
</dbReference>
<feature type="region of interest" description="Disordered" evidence="6">
    <location>
        <begin position="1"/>
        <end position="25"/>
    </location>
</feature>
<evidence type="ECO:0000256" key="2">
    <source>
        <dbReference type="ARBA" id="ARBA00022448"/>
    </source>
</evidence>
<feature type="transmembrane region" description="Helical" evidence="7">
    <location>
        <begin position="253"/>
        <end position="273"/>
    </location>
</feature>
<feature type="transmembrane region" description="Helical" evidence="7">
    <location>
        <begin position="455"/>
        <end position="477"/>
    </location>
</feature>
<evidence type="ECO:0000259" key="8">
    <source>
        <dbReference type="PROSITE" id="PS50850"/>
    </source>
</evidence>
<dbReference type="GO" id="GO:0022857">
    <property type="term" value="F:transmembrane transporter activity"/>
    <property type="evidence" value="ECO:0007669"/>
    <property type="project" value="InterPro"/>
</dbReference>
<evidence type="ECO:0000313" key="10">
    <source>
        <dbReference type="Proteomes" id="UP000034947"/>
    </source>
</evidence>
<feature type="transmembrane region" description="Helical" evidence="7">
    <location>
        <begin position="97"/>
        <end position="120"/>
    </location>
</feature>
<reference evidence="9 10" key="1">
    <citation type="submission" date="2015-02" db="EMBL/GenBank/DDBJ databases">
        <title>Draft Genome Sequences of Two Closely-Related Aflatoxigenic Aspergillus Species Obtained from the Cote d'Ivoire.</title>
        <authorList>
            <person name="Moore G.G."/>
            <person name="Beltz S.B."/>
            <person name="Mack B.M."/>
        </authorList>
    </citation>
    <scope>NUCLEOTIDE SEQUENCE [LARGE SCALE GENOMIC DNA]</scope>
    <source>
        <strain evidence="9 10">SRRC1432</strain>
    </source>
</reference>
<evidence type="ECO:0000256" key="6">
    <source>
        <dbReference type="SAM" id="MobiDB-lite"/>
    </source>
</evidence>
<dbReference type="PANTHER" id="PTHR23502">
    <property type="entry name" value="MAJOR FACILITATOR SUPERFAMILY"/>
    <property type="match status" value="1"/>
</dbReference>
<feature type="transmembrane region" description="Helical" evidence="7">
    <location>
        <begin position="521"/>
        <end position="542"/>
    </location>
</feature>
<keyword evidence="10" id="KW-1185">Reference proteome</keyword>
<sequence length="586" mass="64465">MNQFLQNKSQKQQFEPGYTESEAVRQQWEPEGGLVRGGHEQDAIMTATRDSIEPPNGAKLEGLQISDTNEGGSAPGPIPIRSATDAPYCILPELEKVLIMLLVSFASIISPISSSIYFPILNRLATQENVSLSLINLTITTYLIFQGIAPSFVGNFSDVYGRRPAYLVCFVIYLGANIGLALQNNYVALMVLRCMQSSGSSGTIALGSAVVADISTRAERGKYIGYATMGVTLGPALGPVIGGLLDYYYGWRAIFWFLAIFSGVFGIIITIALPETCRAVVGNGSVPAAKWNRSLWELTVRRFWKKTERTEPDNETIQQGGRRPNPFASLKIVTEREGGLVLMYGSLLYAGYMMVLSTLSTELENRFGFNTIQVGLCYLPLGMGSLTSRWTVGYLLDRNFKREAKRQGLPIVKNRQQDIANFNVEVARLLVSLPMIYASCLCIIIYGWVMEYKTALAGPMVMLFFTGHLTTGAFNSLNTLVVDIHYQSPATAVAANNLFRCSVGAGAVAIATPLIRHIGIGWTASFIAFLWILFTPFLWVVVRWGHGWRKKAQAKLQEKEAQSNRSRDLEGGPPDNKKGRNTGQGK</sequence>
<feature type="compositionally biased region" description="Basic and acidic residues" evidence="6">
    <location>
        <begin position="556"/>
        <end position="578"/>
    </location>
</feature>
<keyword evidence="4 7" id="KW-1133">Transmembrane helix</keyword>
<dbReference type="SUPFAM" id="SSF103473">
    <property type="entry name" value="MFS general substrate transporter"/>
    <property type="match status" value="1"/>
</dbReference>
<dbReference type="AlphaFoldDB" id="A0A0F8UM31"/>
<feature type="domain" description="Major facilitator superfamily (MFS) profile" evidence="8">
    <location>
        <begin position="99"/>
        <end position="543"/>
    </location>
</feature>
<evidence type="ECO:0000256" key="7">
    <source>
        <dbReference type="SAM" id="Phobius"/>
    </source>
</evidence>
<feature type="region of interest" description="Disordered" evidence="6">
    <location>
        <begin position="555"/>
        <end position="586"/>
    </location>
</feature>
<dbReference type="PANTHER" id="PTHR23502:SF51">
    <property type="entry name" value="QUINIDINE RESISTANCE PROTEIN 1-RELATED"/>
    <property type="match status" value="1"/>
</dbReference>
<dbReference type="InterPro" id="IPR011701">
    <property type="entry name" value="MFS"/>
</dbReference>
<name>A0A0F8UM31_9EURO</name>
<feature type="transmembrane region" description="Helical" evidence="7">
    <location>
        <begin position="340"/>
        <end position="360"/>
    </location>
</feature>
<dbReference type="EMBL" id="JYKN01003572">
    <property type="protein sequence ID" value="KKK11911.1"/>
    <property type="molecule type" value="Genomic_DNA"/>
</dbReference>
<evidence type="ECO:0000256" key="4">
    <source>
        <dbReference type="ARBA" id="ARBA00022989"/>
    </source>
</evidence>
<dbReference type="GO" id="GO:0005886">
    <property type="term" value="C:plasma membrane"/>
    <property type="evidence" value="ECO:0007669"/>
    <property type="project" value="TreeGrafter"/>
</dbReference>
<dbReference type="FunFam" id="1.20.1720.10:FF:000009">
    <property type="entry name" value="MFS multidrug transporter"/>
    <property type="match status" value="1"/>
</dbReference>
<evidence type="ECO:0000313" key="9">
    <source>
        <dbReference type="EMBL" id="KKK11911.1"/>
    </source>
</evidence>
<keyword evidence="3 7" id="KW-0812">Transmembrane</keyword>
<keyword evidence="5 7" id="KW-0472">Membrane</keyword>
<dbReference type="InterPro" id="IPR020846">
    <property type="entry name" value="MFS_dom"/>
</dbReference>
<evidence type="ECO:0000256" key="3">
    <source>
        <dbReference type="ARBA" id="ARBA00022692"/>
    </source>
</evidence>
<dbReference type="Gene3D" id="1.20.1720.10">
    <property type="entry name" value="Multidrug resistance protein D"/>
    <property type="match status" value="1"/>
</dbReference>
<feature type="transmembrane region" description="Helical" evidence="7">
    <location>
        <begin position="372"/>
        <end position="396"/>
    </location>
</feature>
<dbReference type="InterPro" id="IPR036259">
    <property type="entry name" value="MFS_trans_sf"/>
</dbReference>
<gene>
    <name evidence="9" type="ORF">AOCH_004757</name>
</gene>
<keyword evidence="2" id="KW-0813">Transport</keyword>
<dbReference type="Gene3D" id="1.20.1250.20">
    <property type="entry name" value="MFS general substrate transporter like domains"/>
    <property type="match status" value="1"/>
</dbReference>
<feature type="compositionally biased region" description="Polar residues" evidence="6">
    <location>
        <begin position="1"/>
        <end position="13"/>
    </location>
</feature>